<dbReference type="InterPro" id="IPR051283">
    <property type="entry name" value="Sec_Metabolite_Acyltrans"/>
</dbReference>
<accession>A0A1S8B4Y0</accession>
<reference evidence="2 3" key="1">
    <citation type="submission" date="2017-01" db="EMBL/GenBank/DDBJ databases">
        <title>Draft genome sequence of Diplodia seriata F98.1, a fungal species involved in grapevine trunk diseases.</title>
        <authorList>
            <person name="Robert-Siegwald G."/>
            <person name="Vallet J."/>
            <person name="Abou-Mansour E."/>
            <person name="Xu J."/>
            <person name="Rey P."/>
            <person name="Bertsch C."/>
            <person name="Rego C."/>
            <person name="Larignon P."/>
            <person name="Fontaine F."/>
            <person name="Lebrun M.-H."/>
        </authorList>
    </citation>
    <scope>NUCLEOTIDE SEQUENCE [LARGE SCALE GENOMIC DNA]</scope>
    <source>
        <strain evidence="2 3">F98.1</strain>
    </source>
</reference>
<dbReference type="EMBL" id="MSZU01000114">
    <property type="protein sequence ID" value="OMP82630.1"/>
    <property type="molecule type" value="Genomic_DNA"/>
</dbReference>
<dbReference type="GO" id="GO:0016740">
    <property type="term" value="F:transferase activity"/>
    <property type="evidence" value="ECO:0007669"/>
    <property type="project" value="UniProtKB-KW"/>
</dbReference>
<evidence type="ECO:0000256" key="1">
    <source>
        <dbReference type="ARBA" id="ARBA00022679"/>
    </source>
</evidence>
<dbReference type="STRING" id="420778.A0A1S8B4Y0"/>
<name>A0A1S8B4Y0_9PEZI</name>
<dbReference type="PANTHER" id="PTHR31896:SF64">
    <property type="entry name" value="TRICHOTHECENE 3-O-ACETYLTRANSFERASE"/>
    <property type="match status" value="1"/>
</dbReference>
<evidence type="ECO:0000313" key="3">
    <source>
        <dbReference type="Proteomes" id="UP000190776"/>
    </source>
</evidence>
<dbReference type="Gene3D" id="3.30.559.10">
    <property type="entry name" value="Chloramphenicol acetyltransferase-like domain"/>
    <property type="match status" value="1"/>
</dbReference>
<protein>
    <submittedName>
        <fullName evidence="2">Trichothecene 3-O-acetyltransferase</fullName>
    </submittedName>
</protein>
<comment type="caution">
    <text evidence="2">The sequence shown here is derived from an EMBL/GenBank/DDBJ whole genome shotgun (WGS) entry which is preliminary data.</text>
</comment>
<organism evidence="2 3">
    <name type="scientific">Diplodia seriata</name>
    <dbReference type="NCBI Taxonomy" id="420778"/>
    <lineage>
        <taxon>Eukaryota</taxon>
        <taxon>Fungi</taxon>
        <taxon>Dikarya</taxon>
        <taxon>Ascomycota</taxon>
        <taxon>Pezizomycotina</taxon>
        <taxon>Dothideomycetes</taxon>
        <taxon>Dothideomycetes incertae sedis</taxon>
        <taxon>Botryosphaeriales</taxon>
        <taxon>Botryosphaeriaceae</taxon>
        <taxon>Diplodia</taxon>
    </lineage>
</organism>
<gene>
    <name evidence="2" type="ORF">BK809_0006940</name>
</gene>
<dbReference type="PANTHER" id="PTHR31896">
    <property type="entry name" value="FAMILY REGULATORY PROTEIN, PUTATIVE (AFU_ORTHOLOGUE AFUA_3G14730)-RELATED"/>
    <property type="match status" value="1"/>
</dbReference>
<evidence type="ECO:0000313" key="2">
    <source>
        <dbReference type="EMBL" id="OMP82630.1"/>
    </source>
</evidence>
<dbReference type="Proteomes" id="UP000190776">
    <property type="component" value="Unassembled WGS sequence"/>
</dbReference>
<dbReference type="AlphaFoldDB" id="A0A1S8B4Y0"/>
<sequence>MNTDTVPWISSYDAIIATIWRAVTRARMPLFQSLPSGPPATSSQLHAVNLRGAIAGVPENYYGNAMALPTQTLPLATLTTPDTSSGLAATAASIRAGISRCSTPAIADATAEWIAGTREKNSITLPNLIGTGLYCTSWRAMTYYTTADFGFGVPNRVRRPPIVADGIAFVYPQRPPECGAGPDEGIDVVLGLARSTSGAFLRDGELLRYARVVEGQN</sequence>
<dbReference type="OrthoDB" id="1862401at2759"/>
<proteinExistence type="predicted"/>
<keyword evidence="1 2" id="KW-0808">Transferase</keyword>
<dbReference type="Pfam" id="PF02458">
    <property type="entry name" value="Transferase"/>
    <property type="match status" value="1"/>
</dbReference>
<dbReference type="InterPro" id="IPR023213">
    <property type="entry name" value="CAT-like_dom_sf"/>
</dbReference>